<reference evidence="2 3" key="1">
    <citation type="submission" date="2021-05" db="EMBL/GenBank/DDBJ databases">
        <title>Kineosporia and Streptomyces sp. nov. two new marine actinobacteria isolated from Coral.</title>
        <authorList>
            <person name="Buangrab K."/>
            <person name="Sutthacheep M."/>
            <person name="Yeemin T."/>
            <person name="Harunari E."/>
            <person name="Igarashi Y."/>
            <person name="Kanchanasin P."/>
            <person name="Tanasupawat S."/>
            <person name="Phongsopitanun W."/>
        </authorList>
    </citation>
    <scope>NUCLEOTIDE SEQUENCE [LARGE SCALE GENOMIC DNA]</scope>
    <source>
        <strain evidence="2 3">J2-2</strain>
    </source>
</reference>
<evidence type="ECO:0000313" key="2">
    <source>
        <dbReference type="EMBL" id="MBT0774222.1"/>
    </source>
</evidence>
<dbReference type="NCBIfam" id="TIGR02165">
    <property type="entry name" value="cas5_6_GSU0054"/>
    <property type="match status" value="1"/>
</dbReference>
<keyword evidence="3" id="KW-1185">Reference proteome</keyword>
<protein>
    <submittedName>
        <fullName evidence="2">Type I-U CRISPR-associated protein Cas5/Cas6</fullName>
    </submittedName>
</protein>
<dbReference type="RefSeq" id="WP_214160762.1">
    <property type="nucleotide sequence ID" value="NZ_JAHBAY010000025.1"/>
</dbReference>
<dbReference type="EMBL" id="JAHBAY010000025">
    <property type="protein sequence ID" value="MBT0774222.1"/>
    <property type="molecule type" value="Genomic_DNA"/>
</dbReference>
<sequence length="523" mass="58937">MPTTVSVTFILGRYHATPWATHVNEGQVELPPSPWRILRALYAVWKERRPDLDETTVHDLLHRLAEPPQFDVPDHILAHTRHYYPDLTSTSSKKSSDQIIDTFAALDPRQPLLITWPFDLPPQQRHVLEALCKALPYLGRSESLCTAELLSESASPAPGSQQWTPTTVDDDRDRNTPPRKLLTPDQPLDLAALTARPIDWRRTGLLYPRGTHHTLYRQVQATAHPPEADSPPNIQPEPARKQNTTTTEEPVVMPEARSPSDFLSSSATRANPAHTVVRLDLAQPSRLAYRDTALVTRMLHAAAASKLPDHHTRKSLSNLLGIDDTGRNLRSNHRHAHLLAAPDSHRRITRLIVWSPDGLADDEIDALCRISELRNRHISRLRQPTRILVTAIGGNELLPPEWTGASRHWESVTPYLPTGHPKKDLARYVHHRIPTDLNYTQPGLSDLLDDIHILDRPPRTSTGGIFAREQSPPHRTISTGNFYVRIRFKKHHTPHRGGLLTAGQLSHYGLGLFRPLPPHELNP</sequence>
<feature type="region of interest" description="Disordered" evidence="1">
    <location>
        <begin position="222"/>
        <end position="267"/>
    </location>
</feature>
<evidence type="ECO:0000256" key="1">
    <source>
        <dbReference type="SAM" id="MobiDB-lite"/>
    </source>
</evidence>
<comment type="caution">
    <text evidence="2">The sequence shown here is derived from an EMBL/GenBank/DDBJ whole genome shotgun (WGS) entry which is preliminary data.</text>
</comment>
<evidence type="ECO:0000313" key="3">
    <source>
        <dbReference type="Proteomes" id="UP001197247"/>
    </source>
</evidence>
<dbReference type="InterPro" id="IPR019089">
    <property type="entry name" value="Cas_GSU0054"/>
</dbReference>
<gene>
    <name evidence="2" type="primary">cas5u6u</name>
    <name evidence="2" type="ORF">KIH74_35085</name>
</gene>
<accession>A0ABS5TTT6</accession>
<proteinExistence type="predicted"/>
<feature type="region of interest" description="Disordered" evidence="1">
    <location>
        <begin position="152"/>
        <end position="184"/>
    </location>
</feature>
<organism evidence="2 3">
    <name type="scientific">Kineosporia corallincola</name>
    <dbReference type="NCBI Taxonomy" id="2835133"/>
    <lineage>
        <taxon>Bacteria</taxon>
        <taxon>Bacillati</taxon>
        <taxon>Actinomycetota</taxon>
        <taxon>Actinomycetes</taxon>
        <taxon>Kineosporiales</taxon>
        <taxon>Kineosporiaceae</taxon>
        <taxon>Kineosporia</taxon>
    </lineage>
</organism>
<dbReference type="Proteomes" id="UP001197247">
    <property type="component" value="Unassembled WGS sequence"/>
</dbReference>
<feature type="compositionally biased region" description="Polar residues" evidence="1">
    <location>
        <begin position="152"/>
        <end position="167"/>
    </location>
</feature>
<name>A0ABS5TTT6_9ACTN</name>